<protein>
    <recommendedName>
        <fullName evidence="6">CUB domain-containing protein</fullName>
    </recommendedName>
</protein>
<dbReference type="Proteomes" id="UP001642540">
    <property type="component" value="Unassembled WGS sequence"/>
</dbReference>
<dbReference type="InterPro" id="IPR035914">
    <property type="entry name" value="Sperma_CUB_dom_sf"/>
</dbReference>
<dbReference type="PROSITE" id="PS01180">
    <property type="entry name" value="CUB"/>
    <property type="match status" value="4"/>
</dbReference>
<evidence type="ECO:0000313" key="8">
    <source>
        <dbReference type="Proteomes" id="UP001642540"/>
    </source>
</evidence>
<dbReference type="SUPFAM" id="SSF49854">
    <property type="entry name" value="Spermadhesin, CUB domain"/>
    <property type="match status" value="4"/>
</dbReference>
<keyword evidence="5" id="KW-0732">Signal</keyword>
<sequence length="752" mass="83653">MKLKIAAIIFHTLLVLSSAVPVEENTDYRNKEHKLRKQRSLRTDLVIEDSHFASEDLSELEHTINEQVTQNSDSIAAFHVEFSNDGKRLTQLENMQTGTPESTTPSVSTSQCGGRLSGESGVISYKEYETYDDEESCTWIIEVPEALKIGFKLEKTGLERCCDLVNVSSLDTAGVVQQAPVALRSTRTVLVDGPKAMVRFSSDESVAGLGFRLIYYKITNLNSPIEETINESECGGVIVGETGEISYKLYGRYMNNERCIWLIHSPNSTSITFNLQDSGFERCCDFVTVTTIDPETGTLRNDTRRLSENDVTIQESTAAIVFTSDRSDRGTGFFLKFSGSGVNTNPKFVYKLLHIGESNAMTGYPASESNDDDITKQQHIYVTAKSATGDRESSQRFISRIDMNKAVFLGTNDSSCVYDSLTLYEPLVINKDKDSARVWQKKVQAQIPNENNALLCPERFSGPNQEDFLDSDFHSFLAIYKPSSNDILESNTAVRFDYYYKPHQCVEILQPLEDEFGIISYKENYKNEENCSWIIEVTNATRIEFTLEQSGFEDCCDYVAVTSLDMDGQTQGATLMLRADSPTASVTGSRALVNFISDRNIVGYGFRLRYGSGITSDENVCGGVLNPMLGDFGVISYKANENYANGENCEWRIEAPEWGGIGFTLEQSGFEYCCDYVTISSDSPANLSALGQPVRLTYDNRNASITGSTALVRFTSDFSISGTGFRLRYEKLPALEHQDGQGDDRVGNPGFT</sequence>
<comment type="caution">
    <text evidence="3">Lacks conserved residue(s) required for the propagation of feature annotation.</text>
</comment>
<proteinExistence type="predicted"/>
<dbReference type="Gene3D" id="2.60.120.290">
    <property type="entry name" value="Spermadhesin, CUB domain"/>
    <property type="match status" value="4"/>
</dbReference>
<evidence type="ECO:0000259" key="6">
    <source>
        <dbReference type="PROSITE" id="PS01180"/>
    </source>
</evidence>
<evidence type="ECO:0000256" key="1">
    <source>
        <dbReference type="ARBA" id="ARBA00022737"/>
    </source>
</evidence>
<feature type="signal peptide" evidence="5">
    <location>
        <begin position="1"/>
        <end position="19"/>
    </location>
</feature>
<dbReference type="CDD" id="cd00041">
    <property type="entry name" value="CUB"/>
    <property type="match status" value="4"/>
</dbReference>
<feature type="chain" id="PRO_5047123392" description="CUB domain-containing protein" evidence="5">
    <location>
        <begin position="20"/>
        <end position="752"/>
    </location>
</feature>
<accession>A0ABP1RK65</accession>
<evidence type="ECO:0000256" key="4">
    <source>
        <dbReference type="SAM" id="MobiDB-lite"/>
    </source>
</evidence>
<dbReference type="Pfam" id="PF00431">
    <property type="entry name" value="CUB"/>
    <property type="match status" value="4"/>
</dbReference>
<dbReference type="InterPro" id="IPR000859">
    <property type="entry name" value="CUB_dom"/>
</dbReference>
<dbReference type="PANTHER" id="PTHR24251">
    <property type="entry name" value="OVOCHYMASE-RELATED"/>
    <property type="match status" value="1"/>
</dbReference>
<evidence type="ECO:0000313" key="7">
    <source>
        <dbReference type="EMBL" id="CAL8129418.1"/>
    </source>
</evidence>
<reference evidence="7 8" key="1">
    <citation type="submission" date="2024-08" db="EMBL/GenBank/DDBJ databases">
        <authorList>
            <person name="Cucini C."/>
            <person name="Frati F."/>
        </authorList>
    </citation>
    <scope>NUCLEOTIDE SEQUENCE [LARGE SCALE GENOMIC DNA]</scope>
</reference>
<feature type="compositionally biased region" description="Low complexity" evidence="4">
    <location>
        <begin position="97"/>
        <end position="110"/>
    </location>
</feature>
<gene>
    <name evidence="7" type="ORF">ODALV1_LOCUS23159</name>
</gene>
<feature type="domain" description="CUB" evidence="6">
    <location>
        <begin position="505"/>
        <end position="613"/>
    </location>
</feature>
<feature type="domain" description="CUB" evidence="6">
    <location>
        <begin position="112"/>
        <end position="218"/>
    </location>
</feature>
<keyword evidence="1" id="KW-0677">Repeat</keyword>
<name>A0ABP1RK65_9HEXA</name>
<evidence type="ECO:0000256" key="5">
    <source>
        <dbReference type="SAM" id="SignalP"/>
    </source>
</evidence>
<keyword evidence="2" id="KW-1015">Disulfide bond</keyword>
<keyword evidence="8" id="KW-1185">Reference proteome</keyword>
<feature type="region of interest" description="Disordered" evidence="4">
    <location>
        <begin position="96"/>
        <end position="115"/>
    </location>
</feature>
<feature type="domain" description="CUB" evidence="6">
    <location>
        <begin position="234"/>
        <end position="340"/>
    </location>
</feature>
<organism evidence="7 8">
    <name type="scientific">Orchesella dallaii</name>
    <dbReference type="NCBI Taxonomy" id="48710"/>
    <lineage>
        <taxon>Eukaryota</taxon>
        <taxon>Metazoa</taxon>
        <taxon>Ecdysozoa</taxon>
        <taxon>Arthropoda</taxon>
        <taxon>Hexapoda</taxon>
        <taxon>Collembola</taxon>
        <taxon>Entomobryomorpha</taxon>
        <taxon>Entomobryoidea</taxon>
        <taxon>Orchesellidae</taxon>
        <taxon>Orchesellinae</taxon>
        <taxon>Orchesella</taxon>
    </lineage>
</organism>
<evidence type="ECO:0000256" key="3">
    <source>
        <dbReference type="PROSITE-ProRule" id="PRU00059"/>
    </source>
</evidence>
<dbReference type="EMBL" id="CAXLJM020000077">
    <property type="protein sequence ID" value="CAL8129418.1"/>
    <property type="molecule type" value="Genomic_DNA"/>
</dbReference>
<dbReference type="SMART" id="SM00042">
    <property type="entry name" value="CUB"/>
    <property type="match status" value="4"/>
</dbReference>
<evidence type="ECO:0000256" key="2">
    <source>
        <dbReference type="ARBA" id="ARBA00023157"/>
    </source>
</evidence>
<feature type="domain" description="CUB" evidence="6">
    <location>
        <begin position="621"/>
        <end position="732"/>
    </location>
</feature>
<comment type="caution">
    <text evidence="7">The sequence shown here is derived from an EMBL/GenBank/DDBJ whole genome shotgun (WGS) entry which is preliminary data.</text>
</comment>